<evidence type="ECO:0000313" key="1">
    <source>
        <dbReference type="EMBL" id="JAD72152.1"/>
    </source>
</evidence>
<organism evidence="1">
    <name type="scientific">Arundo donax</name>
    <name type="common">Giant reed</name>
    <name type="synonym">Donax arundinaceus</name>
    <dbReference type="NCBI Taxonomy" id="35708"/>
    <lineage>
        <taxon>Eukaryota</taxon>
        <taxon>Viridiplantae</taxon>
        <taxon>Streptophyta</taxon>
        <taxon>Embryophyta</taxon>
        <taxon>Tracheophyta</taxon>
        <taxon>Spermatophyta</taxon>
        <taxon>Magnoliopsida</taxon>
        <taxon>Liliopsida</taxon>
        <taxon>Poales</taxon>
        <taxon>Poaceae</taxon>
        <taxon>PACMAD clade</taxon>
        <taxon>Arundinoideae</taxon>
        <taxon>Arundineae</taxon>
        <taxon>Arundo</taxon>
    </lineage>
</organism>
<sequence>MLSWIDGPIIGKLQKFSWSLSRPFVSVIIDELVTSHNKKLTIFCLDWRKGLQY</sequence>
<reference evidence="1" key="2">
    <citation type="journal article" date="2015" name="Data Brief">
        <title>Shoot transcriptome of the giant reed, Arundo donax.</title>
        <authorList>
            <person name="Barrero R.A."/>
            <person name="Guerrero F.D."/>
            <person name="Moolhuijzen P."/>
            <person name="Goolsby J.A."/>
            <person name="Tidwell J."/>
            <person name="Bellgard S.E."/>
            <person name="Bellgard M.I."/>
        </authorList>
    </citation>
    <scope>NUCLEOTIDE SEQUENCE</scope>
    <source>
        <tissue evidence="1">Shoot tissue taken approximately 20 cm above the soil surface</tissue>
    </source>
</reference>
<proteinExistence type="predicted"/>
<dbReference type="EMBL" id="GBRH01225743">
    <property type="protein sequence ID" value="JAD72152.1"/>
    <property type="molecule type" value="Transcribed_RNA"/>
</dbReference>
<accession>A0A0A9CKX9</accession>
<protein>
    <submittedName>
        <fullName evidence="1">Uncharacterized protein</fullName>
    </submittedName>
</protein>
<reference evidence="1" key="1">
    <citation type="submission" date="2014-09" db="EMBL/GenBank/DDBJ databases">
        <authorList>
            <person name="Magalhaes I.L.F."/>
            <person name="Oliveira U."/>
            <person name="Santos F.R."/>
            <person name="Vidigal T.H.D.A."/>
            <person name="Brescovit A.D."/>
            <person name="Santos A.J."/>
        </authorList>
    </citation>
    <scope>NUCLEOTIDE SEQUENCE</scope>
    <source>
        <tissue evidence="1">Shoot tissue taken approximately 20 cm above the soil surface</tissue>
    </source>
</reference>
<name>A0A0A9CKX9_ARUDO</name>
<dbReference type="AlphaFoldDB" id="A0A0A9CKX9"/>